<reference evidence="5 8" key="1">
    <citation type="journal article" date="2018" name="J. Invertebr. Pathol.">
        <title>New genotyping method for the causative agent of crayfish plague (Aphanomyces astaci) based on whole genome data.</title>
        <authorList>
            <person name="Minardi D."/>
            <person name="Studholme D.J."/>
            <person name="van der Giezen M."/>
            <person name="Pretto T."/>
            <person name="Oidtmann B."/>
        </authorList>
    </citation>
    <scope>NUCLEOTIDE SEQUENCE [LARGE SCALE GENOMIC DNA]</scope>
    <source>
        <strain evidence="5 8">KB13</strain>
    </source>
</reference>
<evidence type="ECO:0000313" key="3">
    <source>
        <dbReference type="EMBL" id="RHY93078.1"/>
    </source>
</evidence>
<evidence type="ECO:0000313" key="8">
    <source>
        <dbReference type="Proteomes" id="UP000275652"/>
    </source>
</evidence>
<proteinExistence type="predicted"/>
<dbReference type="Proteomes" id="UP000286510">
    <property type="component" value="Unassembled WGS sequence"/>
</dbReference>
<comment type="caution">
    <text evidence="2">The sequence shown here is derived from an EMBL/GenBank/DDBJ whole genome shotgun (WGS) entry which is preliminary data.</text>
</comment>
<protein>
    <submittedName>
        <fullName evidence="2">Uncharacterized protein</fullName>
    </submittedName>
</protein>
<dbReference type="VEuPathDB" id="FungiDB:H257_18895"/>
<evidence type="ECO:0000313" key="7">
    <source>
        <dbReference type="Proteomes" id="UP000266643"/>
    </source>
</evidence>
<sequence length="187" mass="20764">MNDLFQKTSTKSGGAKYTACAQSSPRVTPYSGLGQLLDTGEDNHVADQLPPPSLNNDATEYTVYTRLGIQSTPPRSTNQSDCDSSEAPLSHRSSTASPSSSDHVINMEEFRLRPPYLDQDPQPQGPDIPECYVTCRRKKTAFEARVRLAMHDKPIYVGRYKTEQAARDACARLLRQTTPRQESKATK</sequence>
<dbReference type="Proteomes" id="UP000275652">
    <property type="component" value="Unassembled WGS sequence"/>
</dbReference>
<gene>
    <name evidence="3" type="ORF">DYB26_011308</name>
    <name evidence="5" type="ORF">DYB28_011348</name>
    <name evidence="2" type="ORF">DYB30_007165</name>
    <name evidence="4" type="ORF">DYB31_007114</name>
</gene>
<evidence type="ECO:0000313" key="9">
    <source>
        <dbReference type="Proteomes" id="UP000286510"/>
    </source>
</evidence>
<dbReference type="EMBL" id="QUTD01005550">
    <property type="protein sequence ID" value="RHY61062.1"/>
    <property type="molecule type" value="Genomic_DNA"/>
</dbReference>
<feature type="compositionally biased region" description="Polar residues" evidence="1">
    <location>
        <begin position="69"/>
        <end position="82"/>
    </location>
</feature>
<feature type="compositionally biased region" description="Low complexity" evidence="1">
    <location>
        <begin position="90"/>
        <end position="101"/>
    </location>
</feature>
<feature type="region of interest" description="Disordered" evidence="1">
    <location>
        <begin position="69"/>
        <end position="103"/>
    </location>
</feature>
<dbReference type="Proteomes" id="UP000266196">
    <property type="component" value="Unassembled WGS sequence"/>
</dbReference>
<accession>A0A397D955</accession>
<feature type="compositionally biased region" description="Polar residues" evidence="1">
    <location>
        <begin position="1"/>
        <end position="12"/>
    </location>
</feature>
<dbReference type="EMBL" id="QUTI01046066">
    <property type="protein sequence ID" value="RLN99808.1"/>
    <property type="molecule type" value="Genomic_DNA"/>
</dbReference>
<evidence type="ECO:0000313" key="4">
    <source>
        <dbReference type="EMBL" id="RHZ41435.1"/>
    </source>
</evidence>
<dbReference type="EMBL" id="QUTF01021396">
    <property type="protein sequence ID" value="RHY93078.1"/>
    <property type="molecule type" value="Genomic_DNA"/>
</dbReference>
<dbReference type="AlphaFoldDB" id="A0A397D955"/>
<evidence type="ECO:0000256" key="1">
    <source>
        <dbReference type="SAM" id="MobiDB-lite"/>
    </source>
</evidence>
<dbReference type="EMBL" id="QUTE01001003">
    <property type="protein sequence ID" value="RHZ41435.1"/>
    <property type="molecule type" value="Genomic_DNA"/>
</dbReference>
<evidence type="ECO:0000313" key="5">
    <source>
        <dbReference type="EMBL" id="RLN99808.1"/>
    </source>
</evidence>
<name>A0A397D955_APHAT</name>
<evidence type="ECO:0000313" key="6">
    <source>
        <dbReference type="Proteomes" id="UP000266196"/>
    </source>
</evidence>
<feature type="region of interest" description="Disordered" evidence="1">
    <location>
        <begin position="1"/>
        <end position="57"/>
    </location>
</feature>
<organism evidence="2 7">
    <name type="scientific">Aphanomyces astaci</name>
    <name type="common">Crayfish plague agent</name>
    <dbReference type="NCBI Taxonomy" id="112090"/>
    <lineage>
        <taxon>Eukaryota</taxon>
        <taxon>Sar</taxon>
        <taxon>Stramenopiles</taxon>
        <taxon>Oomycota</taxon>
        <taxon>Saprolegniomycetes</taxon>
        <taxon>Saprolegniales</taxon>
        <taxon>Verrucalvaceae</taxon>
        <taxon>Aphanomyces</taxon>
    </lineage>
</organism>
<dbReference type="Proteomes" id="UP000266643">
    <property type="component" value="Unassembled WGS sequence"/>
</dbReference>
<reference evidence="6 7" key="2">
    <citation type="submission" date="2018-08" db="EMBL/GenBank/DDBJ databases">
        <title>Aphanomyces genome sequencing and annotation.</title>
        <authorList>
            <person name="Minardi D."/>
            <person name="Oidtmann B."/>
            <person name="Van Der Giezen M."/>
            <person name="Studholme D.J."/>
        </authorList>
    </citation>
    <scope>NUCLEOTIDE SEQUENCE [LARGE SCALE GENOMIC DNA]</scope>
    <source>
        <strain evidence="4 6">197901</strain>
        <strain evidence="2 7">D2</strain>
        <strain evidence="3 9">FDL457</strain>
    </source>
</reference>
<evidence type="ECO:0000313" key="2">
    <source>
        <dbReference type="EMBL" id="RHY61062.1"/>
    </source>
</evidence>